<proteinExistence type="predicted"/>
<reference evidence="2" key="2">
    <citation type="submission" date="2025-09" db="UniProtKB">
        <authorList>
            <consortium name="Ensembl"/>
        </authorList>
    </citation>
    <scope>IDENTIFICATION</scope>
</reference>
<keyword evidence="1" id="KW-0812">Transmembrane</keyword>
<keyword evidence="1" id="KW-0472">Membrane</keyword>
<keyword evidence="1" id="KW-1133">Transmembrane helix</keyword>
<evidence type="ECO:0000256" key="1">
    <source>
        <dbReference type="SAM" id="Phobius"/>
    </source>
</evidence>
<organism evidence="2 3">
    <name type="scientific">Cercocebus atys</name>
    <name type="common">Sooty mangabey</name>
    <name type="synonym">Cercocebus torquatus atys</name>
    <dbReference type="NCBI Taxonomy" id="9531"/>
    <lineage>
        <taxon>Eukaryota</taxon>
        <taxon>Metazoa</taxon>
        <taxon>Chordata</taxon>
        <taxon>Craniata</taxon>
        <taxon>Vertebrata</taxon>
        <taxon>Euteleostomi</taxon>
        <taxon>Mammalia</taxon>
        <taxon>Eutheria</taxon>
        <taxon>Euarchontoglires</taxon>
        <taxon>Primates</taxon>
        <taxon>Haplorrhini</taxon>
        <taxon>Catarrhini</taxon>
        <taxon>Cercopithecidae</taxon>
        <taxon>Cercopithecinae</taxon>
        <taxon>Cercocebus</taxon>
    </lineage>
</organism>
<name>A0A2K5N813_CERAT</name>
<dbReference type="Proteomes" id="UP000233060">
    <property type="component" value="Unassembled WGS sequence"/>
</dbReference>
<dbReference type="Bgee" id="ENSCATG00000039795">
    <property type="expression patterns" value="Expressed in spleen and 12 other cell types or tissues"/>
</dbReference>
<evidence type="ECO:0000313" key="3">
    <source>
        <dbReference type="Proteomes" id="UP000233060"/>
    </source>
</evidence>
<dbReference type="Ensembl" id="ENSCATT00000057911.1">
    <property type="protein sequence ID" value="ENSCATP00000033637.1"/>
    <property type="gene ID" value="ENSCATG00000039795.1"/>
</dbReference>
<dbReference type="GeneTree" id="ENSGT00910000148053"/>
<keyword evidence="3" id="KW-1185">Reference proteome</keyword>
<feature type="transmembrane region" description="Helical" evidence="1">
    <location>
        <begin position="75"/>
        <end position="95"/>
    </location>
</feature>
<dbReference type="OMA" id="MEKTEPQ"/>
<accession>A0A2K5N813</accession>
<sequence length="101" mass="11676">MLKTLMEKTEPQIVNSYYTLLEVLIKIGEYICWNNGNGDFSLKVTEGKGSHDLHETLPPGRCFPISPILPYPFSLFFPLFFSHLFLPLSLMMYTLPRSFQN</sequence>
<protein>
    <submittedName>
        <fullName evidence="2">Uncharacterized protein</fullName>
    </submittedName>
</protein>
<dbReference type="AlphaFoldDB" id="A0A2K5N813"/>
<reference evidence="2" key="1">
    <citation type="submission" date="2025-08" db="UniProtKB">
        <authorList>
            <consortium name="Ensembl"/>
        </authorList>
    </citation>
    <scope>IDENTIFICATION</scope>
</reference>
<evidence type="ECO:0000313" key="2">
    <source>
        <dbReference type="Ensembl" id="ENSCATP00000033637.1"/>
    </source>
</evidence>